<evidence type="ECO:0000259" key="8">
    <source>
        <dbReference type="PROSITE" id="PS51314"/>
    </source>
</evidence>
<dbReference type="AlphaFoldDB" id="A0AAD5RVG3"/>
<keyword evidence="5 6" id="KW-0653">Protein transport</keyword>
<dbReference type="Gene3D" id="1.10.287.660">
    <property type="entry name" value="Helix hairpin bin"/>
    <property type="match status" value="1"/>
</dbReference>
<dbReference type="Proteomes" id="UP001201980">
    <property type="component" value="Unassembled WGS sequence"/>
</dbReference>
<evidence type="ECO:0000256" key="3">
    <source>
        <dbReference type="ARBA" id="ARBA00022448"/>
    </source>
</evidence>
<comment type="subcellular location">
    <subcellularLocation>
        <location evidence="1">Endosome</location>
    </subcellularLocation>
</comment>
<comment type="similarity">
    <text evidence="2">Belongs to the VPS37 family.</text>
</comment>
<feature type="region of interest" description="Disordered" evidence="7">
    <location>
        <begin position="1"/>
        <end position="85"/>
    </location>
</feature>
<evidence type="ECO:0000256" key="6">
    <source>
        <dbReference type="PROSITE-ProRule" id="PRU00646"/>
    </source>
</evidence>
<comment type="caution">
    <text evidence="9">The sequence shown here is derived from an EMBL/GenBank/DDBJ whole genome shotgun (WGS) entry which is preliminary data.</text>
</comment>
<dbReference type="GO" id="GO:0006623">
    <property type="term" value="P:protein targeting to vacuole"/>
    <property type="evidence" value="ECO:0007669"/>
    <property type="project" value="TreeGrafter"/>
</dbReference>
<evidence type="ECO:0000256" key="2">
    <source>
        <dbReference type="ARBA" id="ARBA00007617"/>
    </source>
</evidence>
<sequence>MYHHPNVPPAPPPKPAAGDVAPTGTPGAMAHMAPQLPSLAGVQTTRESSTVTEGGQQHHYQGQRQQEKKAENEDVPDPGDSWLPLFLQDKSKQDLEVLLRTSTLLNALANSPSTIHPSLGQSYQTVSAALHENIRTASELLDLENQLAHQRASAQAQLLSAHALERQWQQKQRDVDMSLYPFSPSALYQTLGQGLQDQEAMCRSLEDSFLDGGFAAANGHDGVASEREVSEWTRSYRDQKKLYYLRRERKARWDEGRVGGWR</sequence>
<gene>
    <name evidence="9" type="ORF">MKZ38_006468</name>
</gene>
<dbReference type="EMBL" id="JAKWBI020000039">
    <property type="protein sequence ID" value="KAJ2905075.1"/>
    <property type="molecule type" value="Genomic_DNA"/>
</dbReference>
<feature type="compositionally biased region" description="Polar residues" evidence="7">
    <location>
        <begin position="41"/>
        <end position="53"/>
    </location>
</feature>
<dbReference type="PANTHER" id="PTHR13678:SF2">
    <property type="entry name" value="VACUOLAR PROTEIN SORTING-ASSOCIATED PROTEIN 37A"/>
    <property type="match status" value="1"/>
</dbReference>
<dbReference type="GO" id="GO:0006612">
    <property type="term" value="P:protein targeting to membrane"/>
    <property type="evidence" value="ECO:0007669"/>
    <property type="project" value="TreeGrafter"/>
</dbReference>
<name>A0AAD5RVG3_9PEZI</name>
<accession>A0AAD5RVG3</accession>
<dbReference type="PROSITE" id="PS51314">
    <property type="entry name" value="VPS37_C"/>
    <property type="match status" value="1"/>
</dbReference>
<dbReference type="InterPro" id="IPR037202">
    <property type="entry name" value="ESCRT_assembly_dom"/>
</dbReference>
<evidence type="ECO:0000256" key="5">
    <source>
        <dbReference type="ARBA" id="ARBA00022927"/>
    </source>
</evidence>
<keyword evidence="3 6" id="KW-0813">Transport</keyword>
<evidence type="ECO:0000313" key="10">
    <source>
        <dbReference type="Proteomes" id="UP001201980"/>
    </source>
</evidence>
<dbReference type="InterPro" id="IPR009851">
    <property type="entry name" value="Mod_r"/>
</dbReference>
<reference evidence="9" key="1">
    <citation type="submission" date="2022-07" db="EMBL/GenBank/DDBJ databases">
        <title>Draft genome sequence of Zalerion maritima ATCC 34329, a (micro)plastics degrading marine fungus.</title>
        <authorList>
            <person name="Paco A."/>
            <person name="Goncalves M.F.M."/>
            <person name="Rocha-Santos T.A.P."/>
            <person name="Alves A."/>
        </authorList>
    </citation>
    <scope>NUCLEOTIDE SEQUENCE</scope>
    <source>
        <strain evidence="9">ATCC 34329</strain>
    </source>
</reference>
<keyword evidence="4" id="KW-0967">Endosome</keyword>
<keyword evidence="10" id="KW-1185">Reference proteome</keyword>
<dbReference type="InterPro" id="IPR029012">
    <property type="entry name" value="Helix_hairpin_bin_sf"/>
</dbReference>
<dbReference type="PANTHER" id="PTHR13678">
    <property type="entry name" value="VACUOLAR PROTEIN SORTING-ASSOCIATED PROTEIN 37"/>
    <property type="match status" value="1"/>
</dbReference>
<dbReference type="GO" id="GO:0000813">
    <property type="term" value="C:ESCRT I complex"/>
    <property type="evidence" value="ECO:0007669"/>
    <property type="project" value="UniProtKB-ARBA"/>
</dbReference>
<organism evidence="9 10">
    <name type="scientific">Zalerion maritima</name>
    <dbReference type="NCBI Taxonomy" id="339359"/>
    <lineage>
        <taxon>Eukaryota</taxon>
        <taxon>Fungi</taxon>
        <taxon>Dikarya</taxon>
        <taxon>Ascomycota</taxon>
        <taxon>Pezizomycotina</taxon>
        <taxon>Sordariomycetes</taxon>
        <taxon>Lulworthiomycetidae</taxon>
        <taxon>Lulworthiales</taxon>
        <taxon>Lulworthiaceae</taxon>
        <taxon>Zalerion</taxon>
    </lineage>
</organism>
<feature type="compositionally biased region" description="Low complexity" evidence="7">
    <location>
        <begin position="54"/>
        <end position="64"/>
    </location>
</feature>
<feature type="compositionally biased region" description="Pro residues" evidence="7">
    <location>
        <begin position="1"/>
        <end position="15"/>
    </location>
</feature>
<protein>
    <recommendedName>
        <fullName evidence="8">VPS37 C-terminal domain-containing protein</fullName>
    </recommendedName>
</protein>
<dbReference type="Pfam" id="PF07200">
    <property type="entry name" value="Mod_r"/>
    <property type="match status" value="1"/>
</dbReference>
<evidence type="ECO:0000256" key="7">
    <source>
        <dbReference type="SAM" id="MobiDB-lite"/>
    </source>
</evidence>
<evidence type="ECO:0000256" key="4">
    <source>
        <dbReference type="ARBA" id="ARBA00022753"/>
    </source>
</evidence>
<dbReference type="SUPFAM" id="SSF140111">
    <property type="entry name" value="Endosomal sorting complex assembly domain"/>
    <property type="match status" value="1"/>
</dbReference>
<evidence type="ECO:0000313" key="9">
    <source>
        <dbReference type="EMBL" id="KAJ2905075.1"/>
    </source>
</evidence>
<dbReference type="GO" id="GO:0043162">
    <property type="term" value="P:ubiquitin-dependent protein catabolic process via the multivesicular body sorting pathway"/>
    <property type="evidence" value="ECO:0007669"/>
    <property type="project" value="UniProtKB-ARBA"/>
</dbReference>
<proteinExistence type="inferred from homology"/>
<feature type="domain" description="VPS37 C-terminal" evidence="8">
    <location>
        <begin position="165"/>
        <end position="262"/>
    </location>
</feature>
<evidence type="ECO:0000256" key="1">
    <source>
        <dbReference type="ARBA" id="ARBA00004177"/>
    </source>
</evidence>